<keyword evidence="2" id="KW-0238">DNA-binding</keyword>
<sequence>MEKGFGFRFHPTDEELVTHYLSQKALDGDFSAQAIGEVDLNRVEPWDLLGKATFGKNEWDTKYPTGLRTIRATDACCWKATGKDKEIYREKILVGVELQNSM</sequence>
<dbReference type="PANTHER" id="PTHR31744">
    <property type="entry name" value="PROTEIN CUP-SHAPED COTYLEDON 2-RELATED"/>
    <property type="match status" value="1"/>
</dbReference>
<dbReference type="Gene3D" id="2.170.150.80">
    <property type="entry name" value="NAC domain"/>
    <property type="match status" value="1"/>
</dbReference>
<dbReference type="Pfam" id="PF02365">
    <property type="entry name" value="NAM"/>
    <property type="match status" value="1"/>
</dbReference>
<evidence type="ECO:0000313" key="7">
    <source>
        <dbReference type="Proteomes" id="UP001370490"/>
    </source>
</evidence>
<keyword evidence="1" id="KW-0805">Transcription regulation</keyword>
<dbReference type="PROSITE" id="PS51005">
    <property type="entry name" value="NAC"/>
    <property type="match status" value="1"/>
</dbReference>
<keyword evidence="3" id="KW-0804">Transcription</keyword>
<dbReference type="InterPro" id="IPR036093">
    <property type="entry name" value="NAC_dom_sf"/>
</dbReference>
<keyword evidence="7" id="KW-1185">Reference proteome</keyword>
<name>A0AAN8V0Q3_9MAGN</name>
<protein>
    <submittedName>
        <fullName evidence="6">NAC domain</fullName>
    </submittedName>
</protein>
<evidence type="ECO:0000313" key="6">
    <source>
        <dbReference type="EMBL" id="KAK6924384.1"/>
    </source>
</evidence>
<proteinExistence type="predicted"/>
<dbReference type="Proteomes" id="UP001370490">
    <property type="component" value="Unassembled WGS sequence"/>
</dbReference>
<evidence type="ECO:0000256" key="3">
    <source>
        <dbReference type="ARBA" id="ARBA00023163"/>
    </source>
</evidence>
<feature type="domain" description="NAC" evidence="5">
    <location>
        <begin position="3"/>
        <end position="102"/>
    </location>
</feature>
<evidence type="ECO:0000256" key="4">
    <source>
        <dbReference type="ARBA" id="ARBA00023242"/>
    </source>
</evidence>
<evidence type="ECO:0000259" key="5">
    <source>
        <dbReference type="PROSITE" id="PS51005"/>
    </source>
</evidence>
<dbReference type="EMBL" id="JBAMMX010000017">
    <property type="protein sequence ID" value="KAK6924384.1"/>
    <property type="molecule type" value="Genomic_DNA"/>
</dbReference>
<reference evidence="6 7" key="1">
    <citation type="submission" date="2023-12" db="EMBL/GenBank/DDBJ databases">
        <title>A high-quality genome assembly for Dillenia turbinata (Dilleniales).</title>
        <authorList>
            <person name="Chanderbali A."/>
        </authorList>
    </citation>
    <scope>NUCLEOTIDE SEQUENCE [LARGE SCALE GENOMIC DNA]</scope>
    <source>
        <strain evidence="6">LSX21</strain>
        <tissue evidence="6">Leaf</tissue>
    </source>
</reference>
<accession>A0AAN8V0Q3</accession>
<dbReference type="InterPro" id="IPR003441">
    <property type="entry name" value="NAC-dom"/>
</dbReference>
<dbReference type="GO" id="GO:0006355">
    <property type="term" value="P:regulation of DNA-templated transcription"/>
    <property type="evidence" value="ECO:0007669"/>
    <property type="project" value="InterPro"/>
</dbReference>
<dbReference type="GO" id="GO:0003677">
    <property type="term" value="F:DNA binding"/>
    <property type="evidence" value="ECO:0007669"/>
    <property type="project" value="UniProtKB-KW"/>
</dbReference>
<organism evidence="6 7">
    <name type="scientific">Dillenia turbinata</name>
    <dbReference type="NCBI Taxonomy" id="194707"/>
    <lineage>
        <taxon>Eukaryota</taxon>
        <taxon>Viridiplantae</taxon>
        <taxon>Streptophyta</taxon>
        <taxon>Embryophyta</taxon>
        <taxon>Tracheophyta</taxon>
        <taxon>Spermatophyta</taxon>
        <taxon>Magnoliopsida</taxon>
        <taxon>eudicotyledons</taxon>
        <taxon>Gunneridae</taxon>
        <taxon>Pentapetalae</taxon>
        <taxon>Dilleniales</taxon>
        <taxon>Dilleniaceae</taxon>
        <taxon>Dillenia</taxon>
    </lineage>
</organism>
<keyword evidence="4" id="KW-0539">Nucleus</keyword>
<dbReference type="AlphaFoldDB" id="A0AAN8V0Q3"/>
<evidence type="ECO:0000256" key="1">
    <source>
        <dbReference type="ARBA" id="ARBA00023015"/>
    </source>
</evidence>
<evidence type="ECO:0000256" key="2">
    <source>
        <dbReference type="ARBA" id="ARBA00023125"/>
    </source>
</evidence>
<comment type="caution">
    <text evidence="6">The sequence shown here is derived from an EMBL/GenBank/DDBJ whole genome shotgun (WGS) entry which is preliminary data.</text>
</comment>
<dbReference type="SUPFAM" id="SSF101941">
    <property type="entry name" value="NAC domain"/>
    <property type="match status" value="1"/>
</dbReference>
<gene>
    <name evidence="6" type="ORF">RJ641_010584</name>
</gene>
<dbReference type="PANTHER" id="PTHR31744:SF219">
    <property type="entry name" value="NAC DOMAIN-CONTAINING PROTEIN 4"/>
    <property type="match status" value="1"/>
</dbReference>